<feature type="transmembrane region" description="Helical" evidence="1">
    <location>
        <begin position="20"/>
        <end position="47"/>
    </location>
</feature>
<evidence type="ECO:0000313" key="3">
    <source>
        <dbReference type="Proteomes" id="UP000218267"/>
    </source>
</evidence>
<protein>
    <submittedName>
        <fullName evidence="2">Uncharacterized protein</fullName>
    </submittedName>
</protein>
<keyword evidence="1" id="KW-0472">Membrane</keyword>
<dbReference type="EMBL" id="AP018042">
    <property type="protein sequence ID" value="BAX82200.1"/>
    <property type="molecule type" value="Genomic_DNA"/>
</dbReference>
<reference evidence="2 3" key="1">
    <citation type="journal article" date="2018" name="Mar. Genomics">
        <title>Complete genome sequence of Marinifilaceae bacterium strain SPP2, isolated from the Antarctic marine sediment.</title>
        <authorList>
            <person name="Watanabe M."/>
            <person name="Kojima H."/>
            <person name="Fukui M."/>
        </authorList>
    </citation>
    <scope>NUCLEOTIDE SEQUENCE [LARGE SCALE GENOMIC DNA]</scope>
    <source>
        <strain evidence="2 3">SPP2</strain>
    </source>
</reference>
<evidence type="ECO:0000256" key="1">
    <source>
        <dbReference type="SAM" id="Phobius"/>
    </source>
</evidence>
<proteinExistence type="predicted"/>
<organism evidence="2 3">
    <name type="scientific">Labilibaculum antarcticum</name>
    <dbReference type="NCBI Taxonomy" id="1717717"/>
    <lineage>
        <taxon>Bacteria</taxon>
        <taxon>Pseudomonadati</taxon>
        <taxon>Bacteroidota</taxon>
        <taxon>Bacteroidia</taxon>
        <taxon>Marinilabiliales</taxon>
        <taxon>Marinifilaceae</taxon>
        <taxon>Labilibaculum</taxon>
    </lineage>
</organism>
<keyword evidence="1" id="KW-1133">Transmembrane helix</keyword>
<gene>
    <name evidence="2" type="ORF">ALGA_3908</name>
</gene>
<accession>A0A1Y1CPK5</accession>
<keyword evidence="3" id="KW-1185">Reference proteome</keyword>
<name>A0A1Y1CPK5_9BACT</name>
<keyword evidence="1" id="KW-0812">Transmembrane</keyword>
<evidence type="ECO:0000313" key="2">
    <source>
        <dbReference type="EMBL" id="BAX82200.1"/>
    </source>
</evidence>
<dbReference type="KEGG" id="mbas:ALGA_3908"/>
<dbReference type="Proteomes" id="UP000218267">
    <property type="component" value="Chromosome"/>
</dbReference>
<dbReference type="AlphaFoldDB" id="A0A1Y1CPK5"/>
<sequence length="71" mass="8235">MPNLLRKGFKIDNPKILRRLILLGILHISHVHRLLGVFLALLIFFSFESDFDPISRVESYCKRNALGTLEK</sequence>
<reference evidence="3" key="2">
    <citation type="journal article" date="2020" name="Antonie Van Leeuwenhoek">
        <title>Labilibaculum antarcticum sp. nov., a novel facultative anaerobic, psychrotorelant bacterium isolated from marine sediment of Antarctica.</title>
        <authorList>
            <person name="Watanabe M."/>
            <person name="Kojima H."/>
            <person name="Fukui M."/>
        </authorList>
    </citation>
    <scope>NUCLEOTIDE SEQUENCE [LARGE SCALE GENOMIC DNA]</scope>
    <source>
        <strain evidence="3">SPP2</strain>
    </source>
</reference>